<dbReference type="Gene3D" id="1.20.1280.50">
    <property type="match status" value="1"/>
</dbReference>
<dbReference type="Gene3D" id="3.80.10.10">
    <property type="entry name" value="Ribonuclease Inhibitor"/>
    <property type="match status" value="1"/>
</dbReference>
<name>A0A369JLA3_HYPMA</name>
<evidence type="ECO:0008006" key="4">
    <source>
        <dbReference type="Google" id="ProtNLM"/>
    </source>
</evidence>
<evidence type="ECO:0000313" key="3">
    <source>
        <dbReference type="Proteomes" id="UP000076154"/>
    </source>
</evidence>
<sequence>MSLKHSSTGLLPKFRSSNKNASQLGGTLESFRNSALRTRCFNVTKKTLNSSPQCFRLVLRPPVRLSKHSRPTARLIMGSHVKLASSTGFLIFMSTRSSQHDRRHRQVKVTRGPRVESIPTAAHPALNINRLPVELLHDIFLLARGEIIAPTSASNYATSAISQVCTIWRNIAYGMPEMWRAVSLTYNFDQADLMRHMSWSTVLHQLPMDVAEGFSMWLHRARTRPLIVTCTLHSYYPPSSIHCGPNIFRDSLWPHFSQIQVLVLTMPASYFEQLAEITFGERNLFPKLSILSLTMPYRDGTDNISRGSRGMNSIDFSGSTQLTEICLQTNSHRFSFLESGLVSGIPYAQLKHLVISEPALDPNRARSIFSRCTSIVVCNMHFRHWEYDSDDYPYAGNSCPVLPHLDELVVQFWHRSDESQHTAPFFNAFHAPALRMLEVIAPFGYDDSFLLELIGMQATSCAPITCLSLVDINLTEEDLEYSLMRLLQMLPTLESLTIQAPVDHEQHGYIDILDKIAYRHPSLGMSNVLPNLVDLTIVDNLPDSYVDPGTKRLKSEYSMQDLSVLLHDDEVLDALATRWWVDGAEPFDEARQGCLRRLERATMEWRQVPEELFKKRHQRRGLTRAQALGMKVMLPLESRRDRYYH</sequence>
<dbReference type="AlphaFoldDB" id="A0A369JLA3"/>
<dbReference type="SUPFAM" id="SSF52047">
    <property type="entry name" value="RNI-like"/>
    <property type="match status" value="1"/>
</dbReference>
<dbReference type="InterPro" id="IPR032675">
    <property type="entry name" value="LRR_dom_sf"/>
</dbReference>
<accession>A0A369JLA3</accession>
<keyword evidence="3" id="KW-1185">Reference proteome</keyword>
<protein>
    <recommendedName>
        <fullName evidence="4">F-box domain-containing protein</fullName>
    </recommendedName>
</protein>
<dbReference type="EMBL" id="LUEZ02000048">
    <property type="protein sequence ID" value="RDB22969.1"/>
    <property type="molecule type" value="Genomic_DNA"/>
</dbReference>
<dbReference type="Proteomes" id="UP000076154">
    <property type="component" value="Unassembled WGS sequence"/>
</dbReference>
<dbReference type="InParanoid" id="A0A369JLA3"/>
<gene>
    <name evidence="2" type="ORF">Hypma_009912</name>
</gene>
<proteinExistence type="predicted"/>
<reference evidence="2" key="1">
    <citation type="submission" date="2018-04" db="EMBL/GenBank/DDBJ databases">
        <title>Whole genome sequencing of Hypsizygus marmoreus.</title>
        <authorList>
            <person name="Choi I.-G."/>
            <person name="Min B."/>
            <person name="Kim J.-G."/>
            <person name="Kim S."/>
            <person name="Oh Y.-L."/>
            <person name="Kong W.-S."/>
            <person name="Park H."/>
            <person name="Jeong J."/>
            <person name="Song E.-S."/>
        </authorList>
    </citation>
    <scope>NUCLEOTIDE SEQUENCE [LARGE SCALE GENOMIC DNA]</scope>
    <source>
        <strain evidence="2">51987-8</strain>
    </source>
</reference>
<organism evidence="2 3">
    <name type="scientific">Hypsizygus marmoreus</name>
    <name type="common">White beech mushroom</name>
    <name type="synonym">Agaricus marmoreus</name>
    <dbReference type="NCBI Taxonomy" id="39966"/>
    <lineage>
        <taxon>Eukaryota</taxon>
        <taxon>Fungi</taxon>
        <taxon>Dikarya</taxon>
        <taxon>Basidiomycota</taxon>
        <taxon>Agaricomycotina</taxon>
        <taxon>Agaricomycetes</taxon>
        <taxon>Agaricomycetidae</taxon>
        <taxon>Agaricales</taxon>
        <taxon>Tricholomatineae</taxon>
        <taxon>Lyophyllaceae</taxon>
        <taxon>Hypsizygus</taxon>
    </lineage>
</organism>
<comment type="caution">
    <text evidence="2">The sequence shown here is derived from an EMBL/GenBank/DDBJ whole genome shotgun (WGS) entry which is preliminary data.</text>
</comment>
<evidence type="ECO:0000256" key="1">
    <source>
        <dbReference type="SAM" id="MobiDB-lite"/>
    </source>
</evidence>
<dbReference type="OrthoDB" id="3365698at2759"/>
<evidence type="ECO:0000313" key="2">
    <source>
        <dbReference type="EMBL" id="RDB22969.1"/>
    </source>
</evidence>
<feature type="region of interest" description="Disordered" evidence="1">
    <location>
        <begin position="1"/>
        <end position="25"/>
    </location>
</feature>